<keyword evidence="3 9" id="KW-0808">Transferase</keyword>
<comment type="function">
    <text evidence="9">DNA-dependent RNA polymerase catalyzes the transcription of DNA into RNA using the four ribonucleoside triphosphates as substrates.</text>
</comment>
<evidence type="ECO:0000313" key="17">
    <source>
        <dbReference type="EMBL" id="TNJ28903.1"/>
    </source>
</evidence>
<protein>
    <recommendedName>
        <fullName evidence="9">DNA-directed RNA polymerase subunit beta</fullName>
        <ecNumber evidence="9">2.7.7.6</ecNumber>
    </recommendedName>
</protein>
<dbReference type="InterPro" id="IPR007641">
    <property type="entry name" value="RNA_pol_Rpb2_7"/>
</dbReference>
<dbReference type="InterPro" id="IPR007642">
    <property type="entry name" value="RNA_pol_Rpb2_2"/>
</dbReference>
<feature type="domain" description="RNA polymerase Rpb2" evidence="15">
    <location>
        <begin position="612"/>
        <end position="675"/>
    </location>
</feature>
<dbReference type="EMBL" id="VDLU01000002">
    <property type="protein sequence ID" value="TNJ28903.1"/>
    <property type="molecule type" value="Genomic_DNA"/>
</dbReference>
<dbReference type="Gene3D" id="3.90.1800.10">
    <property type="entry name" value="RNA polymerase alpha subunit dimerisation domain"/>
    <property type="match status" value="1"/>
</dbReference>
<dbReference type="CDD" id="cd00653">
    <property type="entry name" value="RNA_pol_B_RPB2"/>
    <property type="match status" value="1"/>
</dbReference>
<comment type="similarity">
    <text evidence="1 8">Belongs to the RNA polymerase beta chain family.</text>
</comment>
<feature type="domain" description="RNA polymerase Rpb2" evidence="11">
    <location>
        <begin position="1193"/>
        <end position="1291"/>
    </location>
</feature>
<dbReference type="Pfam" id="PF04565">
    <property type="entry name" value="RNA_pol_Rpb2_3"/>
    <property type="match status" value="1"/>
</dbReference>
<evidence type="ECO:0000256" key="6">
    <source>
        <dbReference type="ARBA" id="ARBA00022833"/>
    </source>
</evidence>
<dbReference type="InterPro" id="IPR037034">
    <property type="entry name" value="RNA_pol_Rpb2_2_sf"/>
</dbReference>
<evidence type="ECO:0000259" key="13">
    <source>
        <dbReference type="Pfam" id="PF04563"/>
    </source>
</evidence>
<dbReference type="Proteomes" id="UP000315496">
    <property type="component" value="Chromosome 2"/>
</dbReference>
<comment type="caution">
    <text evidence="17">The sequence shown here is derived from an EMBL/GenBank/DDBJ whole genome shotgun (WGS) entry which is preliminary data.</text>
</comment>
<reference evidence="17 18" key="1">
    <citation type="submission" date="2019-05" db="EMBL/GenBank/DDBJ databases">
        <title>The compact genome of Giardia muris reveals important steps in the evolution of intestinal protozoan parasites.</title>
        <authorList>
            <person name="Xu F."/>
            <person name="Jimenez-Gonzalez A."/>
            <person name="Einarsson E."/>
            <person name="Astvaldsson A."/>
            <person name="Peirasmaki D."/>
            <person name="Eckmann L."/>
            <person name="Andersson J.O."/>
            <person name="Svard S.G."/>
            <person name="Jerlstrom-Hultqvist J."/>
        </authorList>
    </citation>
    <scope>NUCLEOTIDE SEQUENCE [LARGE SCALE GENOMIC DNA]</scope>
    <source>
        <strain evidence="17 18">Roberts-Thomson</strain>
    </source>
</reference>
<dbReference type="InterPro" id="IPR037033">
    <property type="entry name" value="DNA-dir_RNAP_su2_hyb_sf"/>
</dbReference>
<evidence type="ECO:0000259" key="16">
    <source>
        <dbReference type="Pfam" id="PF04567"/>
    </source>
</evidence>
<sequence length="1295" mass="145076">MAGIADDAIWKVVDAWFHGNGLAALQINSYDNFIEHTLGAIMSSFPPLEIMRTDNTGCYRHRFRFASPTVVRNTVLKPNDCRIQSSSYLTQMKVYLHYEFDRIDLEKGEKQQTIYYEPKLIDFCLMPVMVQSSLCYLRQNIAGNMGQGIAQRRHRIMMDECPYDEGGYFIIRGSEKAVIAQEANHSNRVMVLPGDKGKSDHDPFDGCTATIDSVNPVTDAHSKLTITWRTTGDLVQKAGAPQLMARCGSDRNREEIPFFLLLMALWPHSKCSAKDLISLVCLDESDTELNELIYPSFDLLEKANKTTQDACLDFLKTRLLSATENVDEDKRRLDLMNYIATRILPHVGTSPSVDDKLAKAFFLGYMAHRLLLVVAGRRTYDDRDHWGGKRLKLTGTLLADKFRYEYNTFLQMLGKHLGSTGLLDLSTRRTEFSMDDGFEPREEYAGGYSDPLFLSNPYKLLSKIRDLANSHITKNLISGLSTGTWKTNNSAQGTKSGVSQSLVRLSYTSALSQIRRASSGIEESSKAVEPRLLHTTQFGYICPAETPEGAKVGLMKNIALMAQVTTGNDNDRDNILTFIKEYSVRDETGCSLAALKTFGTMRDSRSLNDVKIFINGAWIGSIGGEHIHKLVADLRQLRSMGRISRDTGIAYLAHKQELVISTDFGRVTRPLFVVEATTDPIFNLVIDLRLMLEPADLEEMCLCEPKDQWSYLTGTLSEKGRGRRLIEYLDPYEEENSYICMDIYHFRREMAKATRIKDILAQHPSETALEYIKTHNVPLAAHYTHLEIHPSMVLSAITSLIPFPDHNQSPRNLYQASMGKQAVGIYALNFMKRFDTSSINVMHYPQLPLVTTRSMPHVKFRYLPAGQNAIVAIGVYSGFNQEDSLVMSQSAVDRGFMRATYYHTYEDYTGSRTKSLDSRERTENFGRPNEHVHDQKDRRCWEYLEADGLPAVGKAAGNQKIIIGKIIPRQIYRGGTIEDDSAYVDGSVAAKMDEKGRIDAVILAQDQRNSILAASGIVTEGSDGLLGAKVRVRSSRIPQVGDKFSSRHGQKGTVGMLFRHEDMPYTLDGITPDIIMNPHAIPSRMTIGQLLECVGAKMGALSGREIDGTAFNAEPGTLDELITSELHAQGYQKHGYEALINGMTGELLNYRVFIGPTFYQRLKHMVLDKISARSTGPIVTLTHQPNEGRSNYGGMRIGEMEKDAFIAHGATAVLRDRLLFSSDAAEFLVCCNCGLICWHADQNKLTTTSEPMCVLCRTADVLPRFARVVLPYATKTFFQEVIAMGVFPHIIVNTK</sequence>
<keyword evidence="2 9" id="KW-0240">DNA-directed RNA polymerase</keyword>
<dbReference type="Pfam" id="PF00562">
    <property type="entry name" value="RNA_pol_Rpb2_6"/>
    <property type="match status" value="1"/>
</dbReference>
<dbReference type="GO" id="GO:0006351">
    <property type="term" value="P:DNA-templated transcription"/>
    <property type="evidence" value="ECO:0007669"/>
    <property type="project" value="InterPro"/>
</dbReference>
<evidence type="ECO:0000259" key="14">
    <source>
        <dbReference type="Pfam" id="PF04565"/>
    </source>
</evidence>
<dbReference type="Pfam" id="PF04567">
    <property type="entry name" value="RNA_pol_Rpb2_5"/>
    <property type="match status" value="1"/>
</dbReference>
<keyword evidence="18" id="KW-1185">Reference proteome</keyword>
<keyword evidence="5" id="KW-0479">Metal-binding</keyword>
<dbReference type="GO" id="GO:0000428">
    <property type="term" value="C:DNA-directed RNA polymerase complex"/>
    <property type="evidence" value="ECO:0007669"/>
    <property type="project" value="UniProtKB-KW"/>
</dbReference>
<evidence type="ECO:0000259" key="11">
    <source>
        <dbReference type="Pfam" id="PF04560"/>
    </source>
</evidence>
<evidence type="ECO:0000256" key="7">
    <source>
        <dbReference type="ARBA" id="ARBA00023163"/>
    </source>
</evidence>
<evidence type="ECO:0000256" key="3">
    <source>
        <dbReference type="ARBA" id="ARBA00022679"/>
    </source>
</evidence>
<dbReference type="Gene3D" id="2.40.270.10">
    <property type="entry name" value="DNA-directed RNA polymerase, subunit 2, domain 6"/>
    <property type="match status" value="1"/>
</dbReference>
<accession>A0A4Z1T4H7</accession>
<feature type="domain" description="RNA polymerase Rpb2" evidence="12">
    <location>
        <begin position="252"/>
        <end position="392"/>
    </location>
</feature>
<evidence type="ECO:0000256" key="9">
    <source>
        <dbReference type="RuleBase" id="RU363031"/>
    </source>
</evidence>
<keyword evidence="7 9" id="KW-0804">Transcription</keyword>
<dbReference type="Gene3D" id="3.90.1110.10">
    <property type="entry name" value="RNA polymerase Rpb2, domain 2"/>
    <property type="match status" value="1"/>
</dbReference>
<dbReference type="PROSITE" id="PS01166">
    <property type="entry name" value="RNA_POL_BETA"/>
    <property type="match status" value="1"/>
</dbReference>
<dbReference type="Pfam" id="PF04560">
    <property type="entry name" value="RNA_pol_Rpb2_7"/>
    <property type="match status" value="1"/>
</dbReference>
<dbReference type="GO" id="GO:0032549">
    <property type="term" value="F:ribonucleoside binding"/>
    <property type="evidence" value="ECO:0007669"/>
    <property type="project" value="InterPro"/>
</dbReference>
<gene>
    <name evidence="17" type="ORF">GMRT_15322</name>
</gene>
<dbReference type="Pfam" id="PF04563">
    <property type="entry name" value="RNA_pol_Rpb2_1"/>
    <property type="match status" value="1"/>
</dbReference>
<evidence type="ECO:0000256" key="1">
    <source>
        <dbReference type="ARBA" id="ARBA00006835"/>
    </source>
</evidence>
<dbReference type="Gene3D" id="2.40.50.150">
    <property type="match status" value="1"/>
</dbReference>
<proteinExistence type="inferred from homology"/>
<evidence type="ECO:0000259" key="15">
    <source>
        <dbReference type="Pfam" id="PF04566"/>
    </source>
</evidence>
<comment type="catalytic activity">
    <reaction evidence="9">
        <text>RNA(n) + a ribonucleoside 5'-triphosphate = RNA(n+1) + diphosphate</text>
        <dbReference type="Rhea" id="RHEA:21248"/>
        <dbReference type="Rhea" id="RHEA-COMP:14527"/>
        <dbReference type="Rhea" id="RHEA-COMP:17342"/>
        <dbReference type="ChEBI" id="CHEBI:33019"/>
        <dbReference type="ChEBI" id="CHEBI:61557"/>
        <dbReference type="ChEBI" id="CHEBI:140395"/>
        <dbReference type="EC" id="2.7.7.6"/>
    </reaction>
</comment>
<evidence type="ECO:0000256" key="2">
    <source>
        <dbReference type="ARBA" id="ARBA00022478"/>
    </source>
</evidence>
<evidence type="ECO:0000313" key="18">
    <source>
        <dbReference type="Proteomes" id="UP000315496"/>
    </source>
</evidence>
<organism evidence="17 18">
    <name type="scientific">Giardia muris</name>
    <dbReference type="NCBI Taxonomy" id="5742"/>
    <lineage>
        <taxon>Eukaryota</taxon>
        <taxon>Metamonada</taxon>
        <taxon>Diplomonadida</taxon>
        <taxon>Hexamitidae</taxon>
        <taxon>Giardiinae</taxon>
        <taxon>Giardia</taxon>
    </lineage>
</organism>
<dbReference type="Gene3D" id="3.90.1100.10">
    <property type="match status" value="2"/>
</dbReference>
<dbReference type="InterPro" id="IPR015712">
    <property type="entry name" value="DNA-dir_RNA_pol_su2"/>
</dbReference>
<feature type="domain" description="RNA polymerase beta subunit protrusion" evidence="13">
    <location>
        <begin position="22"/>
        <end position="413"/>
    </location>
</feature>
<evidence type="ECO:0000256" key="4">
    <source>
        <dbReference type="ARBA" id="ARBA00022695"/>
    </source>
</evidence>
<dbReference type="Pfam" id="PF04566">
    <property type="entry name" value="RNA_pol_Rpb2_4"/>
    <property type="match status" value="1"/>
</dbReference>
<dbReference type="InterPro" id="IPR007645">
    <property type="entry name" value="RNA_pol_Rpb2_3"/>
</dbReference>
<dbReference type="VEuPathDB" id="GiardiaDB:GMRT_15322"/>
<dbReference type="GO" id="GO:0046872">
    <property type="term" value="F:metal ion binding"/>
    <property type="evidence" value="ECO:0007669"/>
    <property type="project" value="UniProtKB-KW"/>
</dbReference>
<dbReference type="InterPro" id="IPR007120">
    <property type="entry name" value="DNA-dir_RNAP_su2_dom"/>
</dbReference>
<dbReference type="SUPFAM" id="SSF64484">
    <property type="entry name" value="beta and beta-prime subunits of DNA dependent RNA-polymerase"/>
    <property type="match status" value="1"/>
</dbReference>
<feature type="domain" description="RNA polymerase Rpb2" evidence="14">
    <location>
        <begin position="500"/>
        <end position="564"/>
    </location>
</feature>
<evidence type="ECO:0000259" key="12">
    <source>
        <dbReference type="Pfam" id="PF04561"/>
    </source>
</evidence>
<feature type="domain" description="DNA-directed RNA polymerase subunit 2 hybrid-binding" evidence="10">
    <location>
        <begin position="798"/>
        <end position="1190"/>
    </location>
</feature>
<dbReference type="InterPro" id="IPR007644">
    <property type="entry name" value="RNA_pol_bsu_protrusion"/>
</dbReference>
<dbReference type="Pfam" id="PF04561">
    <property type="entry name" value="RNA_pol_Rpb2_2"/>
    <property type="match status" value="1"/>
</dbReference>
<dbReference type="InterPro" id="IPR014724">
    <property type="entry name" value="RNA_pol_RPB2_OB-fold"/>
</dbReference>
<keyword evidence="4 9" id="KW-0548">Nucleotidyltransferase</keyword>
<dbReference type="InterPro" id="IPR007647">
    <property type="entry name" value="RNA_pol_Rpb2_5"/>
</dbReference>
<dbReference type="PANTHER" id="PTHR20856">
    <property type="entry name" value="DNA-DIRECTED RNA POLYMERASE I SUBUNIT 2"/>
    <property type="match status" value="1"/>
</dbReference>
<name>A0A4Z1T4H7_GIAMU</name>
<keyword evidence="6" id="KW-0862">Zinc</keyword>
<dbReference type="GO" id="GO:0003899">
    <property type="term" value="F:DNA-directed RNA polymerase activity"/>
    <property type="evidence" value="ECO:0007669"/>
    <property type="project" value="UniProtKB-EC"/>
</dbReference>
<feature type="domain" description="RNA polymerase Rpb2" evidence="16">
    <location>
        <begin position="725"/>
        <end position="790"/>
    </location>
</feature>
<evidence type="ECO:0000256" key="8">
    <source>
        <dbReference type="RuleBase" id="RU000434"/>
    </source>
</evidence>
<dbReference type="InterPro" id="IPR007121">
    <property type="entry name" value="RNA_pol_bsu_CS"/>
</dbReference>
<dbReference type="EC" id="2.7.7.6" evidence="9"/>
<evidence type="ECO:0000256" key="5">
    <source>
        <dbReference type="ARBA" id="ARBA00022723"/>
    </source>
</evidence>
<dbReference type="InterPro" id="IPR007646">
    <property type="entry name" value="RNA_pol_Rpb2_4"/>
</dbReference>
<dbReference type="OrthoDB" id="10248617at2759"/>
<dbReference type="GO" id="GO:0003677">
    <property type="term" value="F:DNA binding"/>
    <property type="evidence" value="ECO:0007669"/>
    <property type="project" value="InterPro"/>
</dbReference>
<evidence type="ECO:0000259" key="10">
    <source>
        <dbReference type="Pfam" id="PF00562"/>
    </source>
</evidence>